<accession>A0ABQ9EI88</accession>
<reference evidence="1 2" key="1">
    <citation type="submission" date="2022-12" db="EMBL/GenBank/DDBJ databases">
        <title>Chromosome-level genome of Tegillarca granosa.</title>
        <authorList>
            <person name="Kim J."/>
        </authorList>
    </citation>
    <scope>NUCLEOTIDE SEQUENCE [LARGE SCALE GENOMIC DNA]</scope>
    <source>
        <strain evidence="1">Teg-2019</strain>
        <tissue evidence="1">Adductor muscle</tissue>
    </source>
</reference>
<evidence type="ECO:0000313" key="1">
    <source>
        <dbReference type="EMBL" id="KAJ8304141.1"/>
    </source>
</evidence>
<sequence>MYHVETIRVMFQTMQARYTATGYTVAVHPKSILSIFKKCGQQSYSLRLEVRIVSNIMIKK</sequence>
<feature type="non-terminal residue" evidence="1">
    <location>
        <position position="60"/>
    </location>
</feature>
<comment type="caution">
    <text evidence="1">The sequence shown here is derived from an EMBL/GenBank/DDBJ whole genome shotgun (WGS) entry which is preliminary data.</text>
</comment>
<dbReference type="EMBL" id="JARBDR010000903">
    <property type="protein sequence ID" value="KAJ8304141.1"/>
    <property type="molecule type" value="Genomic_DNA"/>
</dbReference>
<keyword evidence="2" id="KW-1185">Reference proteome</keyword>
<organism evidence="1 2">
    <name type="scientific">Tegillarca granosa</name>
    <name type="common">Malaysian cockle</name>
    <name type="synonym">Anadara granosa</name>
    <dbReference type="NCBI Taxonomy" id="220873"/>
    <lineage>
        <taxon>Eukaryota</taxon>
        <taxon>Metazoa</taxon>
        <taxon>Spiralia</taxon>
        <taxon>Lophotrochozoa</taxon>
        <taxon>Mollusca</taxon>
        <taxon>Bivalvia</taxon>
        <taxon>Autobranchia</taxon>
        <taxon>Pteriomorphia</taxon>
        <taxon>Arcoida</taxon>
        <taxon>Arcoidea</taxon>
        <taxon>Arcidae</taxon>
        <taxon>Tegillarca</taxon>
    </lineage>
</organism>
<protein>
    <submittedName>
        <fullName evidence="1">Uncharacterized protein</fullName>
    </submittedName>
</protein>
<dbReference type="Proteomes" id="UP001217089">
    <property type="component" value="Unassembled WGS sequence"/>
</dbReference>
<name>A0ABQ9EI88_TEGGR</name>
<proteinExistence type="predicted"/>
<gene>
    <name evidence="1" type="ORF">KUTeg_017724</name>
</gene>
<evidence type="ECO:0000313" key="2">
    <source>
        <dbReference type="Proteomes" id="UP001217089"/>
    </source>
</evidence>